<dbReference type="AlphaFoldDB" id="A0A814JT67"/>
<dbReference type="GO" id="GO:0003677">
    <property type="term" value="F:DNA binding"/>
    <property type="evidence" value="ECO:0007669"/>
    <property type="project" value="UniProtKB-KW"/>
</dbReference>
<protein>
    <recommendedName>
        <fullName evidence="2">HTH CENPB-type domain-containing protein</fullName>
    </recommendedName>
</protein>
<dbReference type="SMART" id="SM00674">
    <property type="entry name" value="CENPB"/>
    <property type="match status" value="1"/>
</dbReference>
<dbReference type="PANTHER" id="PTHR19303">
    <property type="entry name" value="TRANSPOSON"/>
    <property type="match status" value="1"/>
</dbReference>
<feature type="domain" description="HTH CENPB-type" evidence="2">
    <location>
        <begin position="25"/>
        <end position="97"/>
    </location>
</feature>
<dbReference type="EMBL" id="CAJNOC010005094">
    <property type="protein sequence ID" value="CAF1042080.1"/>
    <property type="molecule type" value="Genomic_DNA"/>
</dbReference>
<evidence type="ECO:0000259" key="2">
    <source>
        <dbReference type="PROSITE" id="PS51253"/>
    </source>
</evidence>
<keyword evidence="4" id="KW-1185">Reference proteome</keyword>
<dbReference type="PANTHER" id="PTHR19303:SF73">
    <property type="entry name" value="PROTEIN PDC2"/>
    <property type="match status" value="1"/>
</dbReference>
<organism evidence="3 4">
    <name type="scientific">Brachionus calyciflorus</name>
    <dbReference type="NCBI Taxonomy" id="104777"/>
    <lineage>
        <taxon>Eukaryota</taxon>
        <taxon>Metazoa</taxon>
        <taxon>Spiralia</taxon>
        <taxon>Gnathifera</taxon>
        <taxon>Rotifera</taxon>
        <taxon>Eurotatoria</taxon>
        <taxon>Monogononta</taxon>
        <taxon>Pseudotrocha</taxon>
        <taxon>Ploima</taxon>
        <taxon>Brachionidae</taxon>
        <taxon>Brachionus</taxon>
    </lineage>
</organism>
<comment type="caution">
    <text evidence="3">The sequence shown here is derived from an EMBL/GenBank/DDBJ whole genome shotgun (WGS) entry which is preliminary data.</text>
</comment>
<evidence type="ECO:0000256" key="1">
    <source>
        <dbReference type="ARBA" id="ARBA00023125"/>
    </source>
</evidence>
<dbReference type="SUPFAM" id="SSF46689">
    <property type="entry name" value="Homeodomain-like"/>
    <property type="match status" value="1"/>
</dbReference>
<name>A0A814JT67_9BILA</name>
<dbReference type="OrthoDB" id="10060191at2759"/>
<dbReference type="Gene3D" id="1.10.10.60">
    <property type="entry name" value="Homeodomain-like"/>
    <property type="match status" value="1"/>
</dbReference>
<evidence type="ECO:0000313" key="4">
    <source>
        <dbReference type="Proteomes" id="UP000663879"/>
    </source>
</evidence>
<proteinExistence type="predicted"/>
<dbReference type="Proteomes" id="UP000663879">
    <property type="component" value="Unassembled WGS sequence"/>
</dbReference>
<dbReference type="GO" id="GO:0005634">
    <property type="term" value="C:nucleus"/>
    <property type="evidence" value="ECO:0007669"/>
    <property type="project" value="TreeGrafter"/>
</dbReference>
<dbReference type="InterPro" id="IPR050863">
    <property type="entry name" value="CenT-Element_Derived"/>
</dbReference>
<dbReference type="PROSITE" id="PS51253">
    <property type="entry name" value="HTH_CENPB"/>
    <property type="match status" value="1"/>
</dbReference>
<dbReference type="InterPro" id="IPR009057">
    <property type="entry name" value="Homeodomain-like_sf"/>
</dbReference>
<gene>
    <name evidence="3" type="ORF">OXX778_LOCUS18401</name>
</gene>
<accession>A0A814JT67</accession>
<keyword evidence="1" id="KW-0238">DNA-binding</keyword>
<sequence length="157" mass="17697">MNKIARQTISDILAAECKLFQNENIKGPDIKRITNARFTLIEECLTDVRAHGVNVNDNIIREKAKIFGSRFGYGLEFKYSNRWLEKFKKRYGLASFIASGENGSFSRADVFNFGETAPFYRLQPNRSLANQAVNGIKSSKDRLSIGICSNAVGSEKY</sequence>
<dbReference type="Pfam" id="PF03221">
    <property type="entry name" value="HTH_Tnp_Tc5"/>
    <property type="match status" value="1"/>
</dbReference>
<reference evidence="3" key="1">
    <citation type="submission" date="2021-02" db="EMBL/GenBank/DDBJ databases">
        <authorList>
            <person name="Nowell W R."/>
        </authorList>
    </citation>
    <scope>NUCLEOTIDE SEQUENCE</scope>
    <source>
        <strain evidence="3">Ploen Becks lab</strain>
    </source>
</reference>
<dbReference type="InterPro" id="IPR006600">
    <property type="entry name" value="HTH_CenpB_DNA-bd_dom"/>
</dbReference>
<evidence type="ECO:0000313" key="3">
    <source>
        <dbReference type="EMBL" id="CAF1042080.1"/>
    </source>
</evidence>